<reference evidence="3 4" key="1">
    <citation type="submission" date="2016-10" db="EMBL/GenBank/DDBJ databases">
        <title>Comparative genome analysis of multiple Pseudomonas spp. focuses on biocontrol and plant growth promoting traits.</title>
        <authorList>
            <person name="Tao X.-Y."/>
            <person name="Taylor C.G."/>
        </authorList>
    </citation>
    <scope>NUCLEOTIDE SEQUENCE [LARGE SCALE GENOMIC DNA]</scope>
    <source>
        <strain evidence="3 4">36B3</strain>
    </source>
</reference>
<dbReference type="SUPFAM" id="SSF52540">
    <property type="entry name" value="P-loop containing nucleoside triphosphate hydrolases"/>
    <property type="match status" value="1"/>
</dbReference>
<evidence type="ECO:0000256" key="1">
    <source>
        <dbReference type="SAM" id="MobiDB-lite"/>
    </source>
</evidence>
<evidence type="ECO:0000313" key="4">
    <source>
        <dbReference type="Proteomes" id="UP000284207"/>
    </source>
</evidence>
<dbReference type="Proteomes" id="UP000284207">
    <property type="component" value="Unassembled WGS sequence"/>
</dbReference>
<gene>
    <name evidence="3" type="ORF">BK674_19770</name>
</gene>
<organism evidence="3 4">
    <name type="scientific">Pseudomonas moraviensis</name>
    <dbReference type="NCBI Taxonomy" id="321662"/>
    <lineage>
        <taxon>Bacteria</taxon>
        <taxon>Pseudomonadati</taxon>
        <taxon>Pseudomonadota</taxon>
        <taxon>Gammaproteobacteria</taxon>
        <taxon>Pseudomonadales</taxon>
        <taxon>Pseudomonadaceae</taxon>
        <taxon>Pseudomonas</taxon>
    </lineage>
</organism>
<dbReference type="InterPro" id="IPR003959">
    <property type="entry name" value="ATPase_AAA_core"/>
</dbReference>
<dbReference type="AlphaFoldDB" id="A0A423NNA1"/>
<accession>A0A423NNA1</accession>
<evidence type="ECO:0000313" key="3">
    <source>
        <dbReference type="EMBL" id="RON99666.1"/>
    </source>
</evidence>
<comment type="caution">
    <text evidence="3">The sequence shown here is derived from an EMBL/GenBank/DDBJ whole genome shotgun (WGS) entry which is preliminary data.</text>
</comment>
<dbReference type="Pfam" id="PF13304">
    <property type="entry name" value="AAA_21"/>
    <property type="match status" value="1"/>
</dbReference>
<sequence length="172" mass="18939">MRELVRGHETIKVAQATINDRYLEPLSLAGQPLHSHLGFGDSGSDTTKLKLILERLELGLLDKSAGLAKGSYGLGSNNLLFMACELLLLGKQPDGLPLLLIEEPEAHLHPQRQLRLMEFLVSASQPVAQTQAHKQEQEQEPAQTRPEQVILTTHSPNLSSKIALENLVLICE</sequence>
<dbReference type="InterPro" id="IPR051396">
    <property type="entry name" value="Bact_Antivir_Def_Nuclease"/>
</dbReference>
<proteinExistence type="predicted"/>
<dbReference type="RefSeq" id="WP_123419592.1">
    <property type="nucleotide sequence ID" value="NZ_MOCA01000006.1"/>
</dbReference>
<dbReference type="PANTHER" id="PTHR43581:SF4">
    <property type="entry name" value="ATP_GTP PHOSPHATASE"/>
    <property type="match status" value="1"/>
</dbReference>
<evidence type="ECO:0000259" key="2">
    <source>
        <dbReference type="Pfam" id="PF13304"/>
    </source>
</evidence>
<name>A0A423NNA1_9PSED</name>
<dbReference type="Gene3D" id="3.40.50.300">
    <property type="entry name" value="P-loop containing nucleotide triphosphate hydrolases"/>
    <property type="match status" value="1"/>
</dbReference>
<feature type="region of interest" description="Disordered" evidence="1">
    <location>
        <begin position="127"/>
        <end position="146"/>
    </location>
</feature>
<dbReference type="PANTHER" id="PTHR43581">
    <property type="entry name" value="ATP/GTP PHOSPHATASE"/>
    <property type="match status" value="1"/>
</dbReference>
<dbReference type="InterPro" id="IPR027417">
    <property type="entry name" value="P-loop_NTPase"/>
</dbReference>
<feature type="domain" description="ATPase AAA-type core" evidence="2">
    <location>
        <begin position="86"/>
        <end position="159"/>
    </location>
</feature>
<dbReference type="EMBL" id="MOCA01000006">
    <property type="protein sequence ID" value="RON99666.1"/>
    <property type="molecule type" value="Genomic_DNA"/>
</dbReference>
<protein>
    <recommendedName>
        <fullName evidence="2">ATPase AAA-type core domain-containing protein</fullName>
    </recommendedName>
</protein>